<evidence type="ECO:0000313" key="2">
    <source>
        <dbReference type="EMBL" id="MBB4013027.1"/>
    </source>
</evidence>
<proteinExistence type="predicted"/>
<keyword evidence="3" id="KW-1185">Reference proteome</keyword>
<keyword evidence="1" id="KW-1133">Transmembrane helix</keyword>
<keyword evidence="1" id="KW-0812">Transmembrane</keyword>
<evidence type="ECO:0008006" key="4">
    <source>
        <dbReference type="Google" id="ProtNLM"/>
    </source>
</evidence>
<dbReference type="RefSeq" id="WP_183634788.1">
    <property type="nucleotide sequence ID" value="NZ_BAABLE010000011.1"/>
</dbReference>
<reference evidence="2 3" key="1">
    <citation type="submission" date="2020-08" db="EMBL/GenBank/DDBJ databases">
        <title>Genomic Encyclopedia of Type Strains, Phase IV (KMG-IV): sequencing the most valuable type-strain genomes for metagenomic binning, comparative biology and taxonomic classification.</title>
        <authorList>
            <person name="Goeker M."/>
        </authorList>
    </citation>
    <scope>NUCLEOTIDE SEQUENCE [LARGE SCALE GENOMIC DNA]</scope>
    <source>
        <strain evidence="2 3">DSM 106739</strain>
    </source>
</reference>
<dbReference type="Proteomes" id="UP000561045">
    <property type="component" value="Unassembled WGS sequence"/>
</dbReference>
<feature type="transmembrane region" description="Helical" evidence="1">
    <location>
        <begin position="9"/>
        <end position="30"/>
    </location>
</feature>
<dbReference type="AlphaFoldDB" id="A0A840BRK4"/>
<name>A0A840BRK4_9RHOO</name>
<evidence type="ECO:0000313" key="3">
    <source>
        <dbReference type="Proteomes" id="UP000561045"/>
    </source>
</evidence>
<sequence>MKPDARRTLLLIAAVCLAPVIAGYALFWFWKPAGGANYGELLQPAVWQPGVLRDAGGASVDPSGLRGRWVMVLAAPSRCDEACRQTLWVMRQVRTAQGKDMDRIERVWLLTDTGVPDAALLSEHPGLRVLNVAAASAPQGRIELVDPLGNRMLRYPAQPEPKRIIKDLQRLMKYSRIG</sequence>
<accession>A0A840BRK4</accession>
<protein>
    <recommendedName>
        <fullName evidence="4">Cytochrome C oxidase subunit I</fullName>
    </recommendedName>
</protein>
<comment type="caution">
    <text evidence="2">The sequence shown here is derived from an EMBL/GenBank/DDBJ whole genome shotgun (WGS) entry which is preliminary data.</text>
</comment>
<keyword evidence="1" id="KW-0472">Membrane</keyword>
<dbReference type="SUPFAM" id="SSF52833">
    <property type="entry name" value="Thioredoxin-like"/>
    <property type="match status" value="1"/>
</dbReference>
<gene>
    <name evidence="2" type="ORF">GGR36_002335</name>
</gene>
<dbReference type="InterPro" id="IPR036249">
    <property type="entry name" value="Thioredoxin-like_sf"/>
</dbReference>
<dbReference type="Gene3D" id="3.40.30.10">
    <property type="entry name" value="Glutaredoxin"/>
    <property type="match status" value="1"/>
</dbReference>
<organism evidence="2 3">
    <name type="scientific">Niveibacterium umoris</name>
    <dbReference type="NCBI Taxonomy" id="1193620"/>
    <lineage>
        <taxon>Bacteria</taxon>
        <taxon>Pseudomonadati</taxon>
        <taxon>Pseudomonadota</taxon>
        <taxon>Betaproteobacteria</taxon>
        <taxon>Rhodocyclales</taxon>
        <taxon>Rhodocyclaceae</taxon>
        <taxon>Niveibacterium</taxon>
    </lineage>
</organism>
<evidence type="ECO:0000256" key="1">
    <source>
        <dbReference type="SAM" id="Phobius"/>
    </source>
</evidence>
<dbReference type="EMBL" id="JACIET010000001">
    <property type="protein sequence ID" value="MBB4013027.1"/>
    <property type="molecule type" value="Genomic_DNA"/>
</dbReference>